<accession>A0A0E0LQ31</accession>
<feature type="region of interest" description="Disordered" evidence="1">
    <location>
        <begin position="1"/>
        <end position="28"/>
    </location>
</feature>
<evidence type="ECO:0008006" key="4">
    <source>
        <dbReference type="Google" id="ProtNLM"/>
    </source>
</evidence>
<sequence length="379" mass="42575">MSSKRVQDRDEYRCGGSKRPRPAPVPEKRKHLYLMLDDRDNAYRMHKIDVDALADSEDDDMLRLPEPALLQLATSTARHDDMWFSALGTSIFAARLPHTPAIVYDTDTGGLTVGPPLPVKLCGGPNITMAMAAGDNKQIMYALYDHDTNYLNPHPMEAMSWEAVPCNDPRERHLPPDMEWTWKSVPSQPPYGRLDEIVSYAVHPDQRTFFISVKEAFCQNNGAKGTFSFDTKKCEWRWHGDWMLPFRTQGYYDAELDAWVGLRVTDGLHVCACRVASRGSSAADAPPEWKLLKEKLICAPASSSATGASLVYMQGSGSVSSRFCLLHREAHVNGCLLRLTIFGLKYDHRGELQASIHRTKASYVVSNRGSFFSPVAFWM</sequence>
<dbReference type="Gramene" id="OPUNC07G25530.1">
    <property type="protein sequence ID" value="OPUNC07G25530.1"/>
    <property type="gene ID" value="OPUNC07G25530"/>
</dbReference>
<evidence type="ECO:0000313" key="2">
    <source>
        <dbReference type="EnsemblPlants" id="OPUNC07G25530.1"/>
    </source>
</evidence>
<keyword evidence="3" id="KW-1185">Reference proteome</keyword>
<evidence type="ECO:0000313" key="3">
    <source>
        <dbReference type="Proteomes" id="UP000026962"/>
    </source>
</evidence>
<dbReference type="InterPro" id="IPR012871">
    <property type="entry name" value="DUF1668_ORYSA"/>
</dbReference>
<proteinExistence type="predicted"/>
<organism evidence="2">
    <name type="scientific">Oryza punctata</name>
    <name type="common">Red rice</name>
    <dbReference type="NCBI Taxonomy" id="4537"/>
    <lineage>
        <taxon>Eukaryota</taxon>
        <taxon>Viridiplantae</taxon>
        <taxon>Streptophyta</taxon>
        <taxon>Embryophyta</taxon>
        <taxon>Tracheophyta</taxon>
        <taxon>Spermatophyta</taxon>
        <taxon>Magnoliopsida</taxon>
        <taxon>Liliopsida</taxon>
        <taxon>Poales</taxon>
        <taxon>Poaceae</taxon>
        <taxon>BOP clade</taxon>
        <taxon>Oryzoideae</taxon>
        <taxon>Oryzeae</taxon>
        <taxon>Oryzinae</taxon>
        <taxon>Oryza</taxon>
    </lineage>
</organism>
<dbReference type="PANTHER" id="PTHR33085">
    <property type="entry name" value="OS12G0113100 PROTEIN-RELATED"/>
    <property type="match status" value="1"/>
</dbReference>
<feature type="compositionally biased region" description="Basic and acidic residues" evidence="1">
    <location>
        <begin position="1"/>
        <end position="13"/>
    </location>
</feature>
<reference evidence="2" key="2">
    <citation type="submission" date="2018-05" db="EMBL/GenBank/DDBJ databases">
        <title>OpunRS2 (Oryza punctata Reference Sequence Version 2).</title>
        <authorList>
            <person name="Zhang J."/>
            <person name="Kudrna D."/>
            <person name="Lee S."/>
            <person name="Talag J."/>
            <person name="Welchert J."/>
            <person name="Wing R.A."/>
        </authorList>
    </citation>
    <scope>NUCLEOTIDE SEQUENCE [LARGE SCALE GENOMIC DNA]</scope>
</reference>
<dbReference type="HOGENOM" id="CLU_021283_2_0_1"/>
<dbReference type="OMA" id="MEWTWKS"/>
<dbReference type="eggNOG" id="ENOG502R1VY">
    <property type="taxonomic scope" value="Eukaryota"/>
</dbReference>
<dbReference type="Proteomes" id="UP000026962">
    <property type="component" value="Chromosome 7"/>
</dbReference>
<dbReference type="PANTHER" id="PTHR33085:SF41">
    <property type="entry name" value="OS12G0624400 PROTEIN"/>
    <property type="match status" value="1"/>
</dbReference>
<dbReference type="Pfam" id="PF07893">
    <property type="entry name" value="DUF1668"/>
    <property type="match status" value="1"/>
</dbReference>
<evidence type="ECO:0000256" key="1">
    <source>
        <dbReference type="SAM" id="MobiDB-lite"/>
    </source>
</evidence>
<dbReference type="AlphaFoldDB" id="A0A0E0LQ31"/>
<protein>
    <recommendedName>
        <fullName evidence="4">DUF1618 domain-containing protein</fullName>
    </recommendedName>
</protein>
<reference evidence="2" key="1">
    <citation type="submission" date="2015-04" db="UniProtKB">
        <authorList>
            <consortium name="EnsemblPlants"/>
        </authorList>
    </citation>
    <scope>IDENTIFICATION</scope>
</reference>
<name>A0A0E0LQ31_ORYPU</name>
<dbReference type="EnsemblPlants" id="OPUNC07G25530.1">
    <property type="protein sequence ID" value="OPUNC07G25530.1"/>
    <property type="gene ID" value="OPUNC07G25530"/>
</dbReference>